<organism evidence="3">
    <name type="scientific">Medicago truncatula</name>
    <name type="common">Barrel medic</name>
    <name type="synonym">Medicago tribuloides</name>
    <dbReference type="NCBI Taxonomy" id="3880"/>
    <lineage>
        <taxon>Eukaryota</taxon>
        <taxon>Viridiplantae</taxon>
        <taxon>Streptophyta</taxon>
        <taxon>Embryophyta</taxon>
        <taxon>Tracheophyta</taxon>
        <taxon>Spermatophyta</taxon>
        <taxon>Magnoliopsida</taxon>
        <taxon>eudicotyledons</taxon>
        <taxon>Gunneridae</taxon>
        <taxon>Pentapetalae</taxon>
        <taxon>rosids</taxon>
        <taxon>fabids</taxon>
        <taxon>Fabales</taxon>
        <taxon>Fabaceae</taxon>
        <taxon>Papilionoideae</taxon>
        <taxon>50 kb inversion clade</taxon>
        <taxon>NPAAA clade</taxon>
        <taxon>Hologalegina</taxon>
        <taxon>IRL clade</taxon>
        <taxon>Trifolieae</taxon>
        <taxon>Medicago</taxon>
    </lineage>
</organism>
<evidence type="ECO:0000313" key="3">
    <source>
        <dbReference type="EMBL" id="RHN61650.1"/>
    </source>
</evidence>
<dbReference type="AlphaFoldDB" id="A0A396I7S1"/>
<dbReference type="GO" id="GO:0005525">
    <property type="term" value="F:GTP binding"/>
    <property type="evidence" value="ECO:0007669"/>
    <property type="project" value="UniProtKB-KW"/>
</dbReference>
<accession>A0A396I7S1</accession>
<dbReference type="Gramene" id="rna24137">
    <property type="protein sequence ID" value="RHN61650.1"/>
    <property type="gene ID" value="gene24137"/>
</dbReference>
<reference evidence="3" key="1">
    <citation type="journal article" date="2018" name="Nat. Plants">
        <title>Whole-genome landscape of Medicago truncatula symbiotic genes.</title>
        <authorList>
            <person name="Pecrix Y."/>
            <person name="Gamas P."/>
            <person name="Carrere S."/>
        </authorList>
    </citation>
    <scope>NUCLEOTIDE SEQUENCE</scope>
    <source>
        <tissue evidence="3">Leaves</tissue>
    </source>
</reference>
<dbReference type="GO" id="GO:0016787">
    <property type="term" value="F:hydrolase activity"/>
    <property type="evidence" value="ECO:0007669"/>
    <property type="project" value="UniProtKB-KW"/>
</dbReference>
<name>A0A396I7S1_MEDTR</name>
<dbReference type="Gene3D" id="2.40.30.10">
    <property type="entry name" value="Translation factors"/>
    <property type="match status" value="1"/>
</dbReference>
<dbReference type="EMBL" id="PSQE01000004">
    <property type="protein sequence ID" value="RHN61650.1"/>
    <property type="molecule type" value="Genomic_DNA"/>
</dbReference>
<protein>
    <submittedName>
        <fullName evidence="3">Uncharacterized protein</fullName>
    </submittedName>
</protein>
<dbReference type="InterPro" id="IPR009000">
    <property type="entry name" value="Transl_B-barrel_sf"/>
</dbReference>
<dbReference type="Proteomes" id="UP000265566">
    <property type="component" value="Chromosome 4"/>
</dbReference>
<evidence type="ECO:0000256" key="1">
    <source>
        <dbReference type="ARBA" id="ARBA00022741"/>
    </source>
</evidence>
<dbReference type="PANTHER" id="PTHR43381:SF4">
    <property type="entry name" value="EUKARYOTIC TRANSLATION INITIATION FACTOR 5B"/>
    <property type="match status" value="1"/>
</dbReference>
<dbReference type="PANTHER" id="PTHR43381">
    <property type="entry name" value="TRANSLATION INITIATION FACTOR IF-2-RELATED"/>
    <property type="match status" value="1"/>
</dbReference>
<keyword evidence="2" id="KW-0342">GTP-binding</keyword>
<proteinExistence type="predicted"/>
<sequence length="83" mass="9259">MIPRWKTCPNAPICKAVMQQDRYVRAEFEIRVIEVIEGYGTTTDVVLVNGVLHEGGQIGPIVTTIRALLTPHPMKELCVKEAI</sequence>
<evidence type="ECO:0000256" key="2">
    <source>
        <dbReference type="ARBA" id="ARBA00023134"/>
    </source>
</evidence>
<dbReference type="SUPFAM" id="SSF50447">
    <property type="entry name" value="Translation proteins"/>
    <property type="match status" value="1"/>
</dbReference>
<gene>
    <name evidence="3" type="ORF">MtrunA17_Chr4g0038951</name>
</gene>
<keyword evidence="1" id="KW-0547">Nucleotide-binding</keyword>
<keyword evidence="3" id="KW-0378">Hydrolase</keyword>
<dbReference type="InterPro" id="IPR015760">
    <property type="entry name" value="TIF_IF2"/>
</dbReference>
<comment type="caution">
    <text evidence="3">The sequence shown here is derived from an EMBL/GenBank/DDBJ whole genome shotgun (WGS) entry which is preliminary data.</text>
</comment>